<dbReference type="NCBIfam" id="TIGR03083">
    <property type="entry name" value="maleylpyruvate isomerase family mycothiol-dependent enzyme"/>
    <property type="match status" value="1"/>
</dbReference>
<evidence type="ECO:0000259" key="2">
    <source>
        <dbReference type="Pfam" id="PF08327"/>
    </source>
</evidence>
<comment type="caution">
    <text evidence="4">The sequence shown here is derived from an EMBL/GenBank/DDBJ whole genome shotgun (WGS) entry which is preliminary data.</text>
</comment>
<comment type="similarity">
    <text evidence="1">Belongs to the AHA1 family.</text>
</comment>
<proteinExistence type="inferred from homology"/>
<dbReference type="EMBL" id="JAWLKE010000012">
    <property type="protein sequence ID" value="MDV6233712.1"/>
    <property type="molecule type" value="Genomic_DNA"/>
</dbReference>
<gene>
    <name evidence="4" type="ORF">R3P95_24450</name>
</gene>
<dbReference type="InterPro" id="IPR013538">
    <property type="entry name" value="ASHA1/2-like_C"/>
</dbReference>
<dbReference type="InterPro" id="IPR034660">
    <property type="entry name" value="DinB/YfiT-like"/>
</dbReference>
<feature type="domain" description="Mycothiol-dependent maleylpyruvate isomerase metal-binding" evidence="3">
    <location>
        <begin position="172"/>
        <end position="281"/>
    </location>
</feature>
<feature type="domain" description="Activator of Hsp90 ATPase homologue 1/2-like C-terminal" evidence="2">
    <location>
        <begin position="24"/>
        <end position="156"/>
    </location>
</feature>
<sequence length="345" mass="37728">MTAHDTEIVADEKVPTIEIVREFDATPEQVFRAHIDPELYRQWVGPRSLTTRILKWEGHTGGAWAFANDRDGEEIAAFFGSFHEVRASERIVWTFTWKGAPDSVALETLTFDSRGDGGTRLRVLSVMSDFATRDGMLSSGMDVGVKEGYEKLDELLAQSTGPAQQHLQDAAMFTSLVESASPEDWSRPSPVSGWAAIDVVRHLVEWSRGFLAGGAGIELPALDVGADPAAAWTQHVADIQAILDDPAGRVLSNPHTGDMPVDEAIDMFYTADVWMHSWDLAKALGREPDLGQKRCAAALEAMRPIEQVLRDSGQYGPAAPVADDASSQDKLMAFIGRDPAWQPGR</sequence>
<protein>
    <submittedName>
        <fullName evidence="4">TIGR03086 family metal-binding protein</fullName>
    </submittedName>
</protein>
<organism evidence="4 5">
    <name type="scientific">Rhodococcus cercidiphylli</name>
    <dbReference type="NCBI Taxonomy" id="489916"/>
    <lineage>
        <taxon>Bacteria</taxon>
        <taxon>Bacillati</taxon>
        <taxon>Actinomycetota</taxon>
        <taxon>Actinomycetes</taxon>
        <taxon>Mycobacteriales</taxon>
        <taxon>Nocardiaceae</taxon>
        <taxon>Rhodococcus</taxon>
    </lineage>
</organism>
<dbReference type="InterPro" id="IPR017517">
    <property type="entry name" value="Maleyloyr_isom"/>
</dbReference>
<accession>A0ABU4B5D1</accession>
<dbReference type="SUPFAM" id="SSF55961">
    <property type="entry name" value="Bet v1-like"/>
    <property type="match status" value="1"/>
</dbReference>
<keyword evidence="5" id="KW-1185">Reference proteome</keyword>
<dbReference type="Gene3D" id="3.30.530.20">
    <property type="match status" value="1"/>
</dbReference>
<evidence type="ECO:0000313" key="4">
    <source>
        <dbReference type="EMBL" id="MDV6233712.1"/>
    </source>
</evidence>
<evidence type="ECO:0000256" key="1">
    <source>
        <dbReference type="ARBA" id="ARBA00006817"/>
    </source>
</evidence>
<dbReference type="SUPFAM" id="SSF109854">
    <property type="entry name" value="DinB/YfiT-like putative metalloenzymes"/>
    <property type="match status" value="1"/>
</dbReference>
<evidence type="ECO:0000313" key="5">
    <source>
        <dbReference type="Proteomes" id="UP001185899"/>
    </source>
</evidence>
<dbReference type="Proteomes" id="UP001185899">
    <property type="component" value="Unassembled WGS sequence"/>
</dbReference>
<dbReference type="Pfam" id="PF08327">
    <property type="entry name" value="AHSA1"/>
    <property type="match status" value="1"/>
</dbReference>
<dbReference type="CDD" id="cd07826">
    <property type="entry name" value="SRPBCC_CalC_Aha1-like_9"/>
    <property type="match status" value="1"/>
</dbReference>
<dbReference type="RefSeq" id="WP_317549755.1">
    <property type="nucleotide sequence ID" value="NZ_JAWLKE010000012.1"/>
</dbReference>
<dbReference type="InterPro" id="IPR017520">
    <property type="entry name" value="CHP03086"/>
</dbReference>
<dbReference type="InterPro" id="IPR024344">
    <property type="entry name" value="MDMPI_metal-binding"/>
</dbReference>
<reference evidence="4 5" key="1">
    <citation type="submission" date="2023-10" db="EMBL/GenBank/DDBJ databases">
        <title>Development of a sustainable strategy for remediation of hydrocarbon-contaminated territories based on the waste exchange concept.</title>
        <authorList>
            <person name="Krivoruchko A."/>
        </authorList>
    </citation>
    <scope>NUCLEOTIDE SEQUENCE [LARGE SCALE GENOMIC DNA]</scope>
    <source>
        <strain evidence="4 5">IEGM 1322</strain>
    </source>
</reference>
<dbReference type="Pfam" id="PF11716">
    <property type="entry name" value="MDMPI_N"/>
    <property type="match status" value="1"/>
</dbReference>
<dbReference type="NCBIfam" id="TIGR03086">
    <property type="entry name" value="TIGR03086 family metal-binding protein"/>
    <property type="match status" value="1"/>
</dbReference>
<dbReference type="InterPro" id="IPR023393">
    <property type="entry name" value="START-like_dom_sf"/>
</dbReference>
<evidence type="ECO:0000259" key="3">
    <source>
        <dbReference type="Pfam" id="PF11716"/>
    </source>
</evidence>
<name>A0ABU4B5D1_9NOCA</name>